<protein>
    <submittedName>
        <fullName evidence="3">Polyisoprenoid-binding protein</fullName>
    </submittedName>
</protein>
<gene>
    <name evidence="3" type="ORF">DSYM_00420</name>
</gene>
<dbReference type="InterPro" id="IPR036761">
    <property type="entry name" value="TTHA0802/YceI-like_sf"/>
</dbReference>
<evidence type="ECO:0000259" key="2">
    <source>
        <dbReference type="SMART" id="SM00867"/>
    </source>
</evidence>
<dbReference type="Proteomes" id="UP000662914">
    <property type="component" value="Chromosome"/>
</dbReference>
<dbReference type="SMART" id="SM00867">
    <property type="entry name" value="YceI"/>
    <property type="match status" value="1"/>
</dbReference>
<dbReference type="AlphaFoldDB" id="A0A809QV67"/>
<dbReference type="SUPFAM" id="SSF101874">
    <property type="entry name" value="YceI-like"/>
    <property type="match status" value="1"/>
</dbReference>
<feature type="domain" description="Lipid/polyisoprenoid-binding YceI-like" evidence="2">
    <location>
        <begin position="19"/>
        <end position="179"/>
    </location>
</feature>
<name>A0A809QV67_9PROT</name>
<organism evidence="3 4">
    <name type="scientific">Candidatus Desulfobacillus denitrificans</name>
    <dbReference type="NCBI Taxonomy" id="2608985"/>
    <lineage>
        <taxon>Bacteria</taxon>
        <taxon>Pseudomonadati</taxon>
        <taxon>Pseudomonadota</taxon>
        <taxon>Betaproteobacteria</taxon>
        <taxon>Candidatus Desulfobacillus</taxon>
    </lineage>
</organism>
<proteinExistence type="predicted"/>
<evidence type="ECO:0000313" key="3">
    <source>
        <dbReference type="EMBL" id="BBO19343.1"/>
    </source>
</evidence>
<sequence length="181" mass="19359">MKKTATALALGALFLAPALAQLDAAKSSVVAVSKQMGVPVDGKFKRFTAQVSFDPARPAEGKASVEIDIASFDLGAEDFNRETVKPEWFNAAKFPKATFVTSAIKPAGAGKFEAAGKLTIKGITRDVVAPVSFKVEAGQQVFEGVLPIKRLQFNIGEGEWKDTSTVADDVQIRFRIVTAKK</sequence>
<feature type="chain" id="PRO_5035251413" evidence="1">
    <location>
        <begin position="21"/>
        <end position="181"/>
    </location>
</feature>
<dbReference type="Pfam" id="PF04264">
    <property type="entry name" value="YceI"/>
    <property type="match status" value="1"/>
</dbReference>
<dbReference type="PANTHER" id="PTHR34406">
    <property type="entry name" value="PROTEIN YCEI"/>
    <property type="match status" value="1"/>
</dbReference>
<dbReference type="EMBL" id="AP021857">
    <property type="protein sequence ID" value="BBO19343.1"/>
    <property type="molecule type" value="Genomic_DNA"/>
</dbReference>
<dbReference type="Gene3D" id="2.40.128.110">
    <property type="entry name" value="Lipid/polyisoprenoid-binding, YceI-like"/>
    <property type="match status" value="1"/>
</dbReference>
<dbReference type="KEGG" id="ddz:DSYM_00420"/>
<feature type="signal peptide" evidence="1">
    <location>
        <begin position="1"/>
        <end position="20"/>
    </location>
</feature>
<evidence type="ECO:0000256" key="1">
    <source>
        <dbReference type="SAM" id="SignalP"/>
    </source>
</evidence>
<keyword evidence="1" id="KW-0732">Signal</keyword>
<reference evidence="3" key="1">
    <citation type="journal article" name="DNA Res.">
        <title>The physiological potential of anammox bacteria as revealed by their core genome structure.</title>
        <authorList>
            <person name="Okubo T."/>
            <person name="Toyoda A."/>
            <person name="Fukuhara K."/>
            <person name="Uchiyama I."/>
            <person name="Harigaya Y."/>
            <person name="Kuroiwa M."/>
            <person name="Suzuki T."/>
            <person name="Murakami Y."/>
            <person name="Suwa Y."/>
            <person name="Takami H."/>
        </authorList>
    </citation>
    <scope>NUCLEOTIDE SEQUENCE</scope>
    <source>
        <strain evidence="3">317325-3</strain>
    </source>
</reference>
<dbReference type="InterPro" id="IPR007372">
    <property type="entry name" value="Lipid/polyisoprenoid-bd_YceI"/>
</dbReference>
<accession>A0A809QV67</accession>
<dbReference type="PANTHER" id="PTHR34406:SF1">
    <property type="entry name" value="PROTEIN YCEI"/>
    <property type="match status" value="1"/>
</dbReference>
<evidence type="ECO:0000313" key="4">
    <source>
        <dbReference type="Proteomes" id="UP000662914"/>
    </source>
</evidence>